<dbReference type="AlphaFoldDB" id="B1YAN6"/>
<evidence type="ECO:0000256" key="1">
    <source>
        <dbReference type="SAM" id="Phobius"/>
    </source>
</evidence>
<keyword evidence="1" id="KW-0812">Transmembrane</keyword>
<dbReference type="GeneID" id="6165461"/>
<dbReference type="HOGENOM" id="CLU_1763940_0_0_2"/>
<evidence type="ECO:0008006" key="4">
    <source>
        <dbReference type="Google" id="ProtNLM"/>
    </source>
</evidence>
<feature type="transmembrane region" description="Helical" evidence="1">
    <location>
        <begin position="6"/>
        <end position="29"/>
    </location>
</feature>
<accession>B1YAN6</accession>
<reference evidence="2" key="1">
    <citation type="submission" date="2008-03" db="EMBL/GenBank/DDBJ databases">
        <title>Complete sequence of Thermoproteus neutrophilus V24Sta.</title>
        <authorList>
            <consortium name="US DOE Joint Genome Institute"/>
            <person name="Copeland A."/>
            <person name="Lucas S."/>
            <person name="Lapidus A."/>
            <person name="Glavina del Rio T."/>
            <person name="Dalin E."/>
            <person name="Tice H."/>
            <person name="Bruce D."/>
            <person name="Goodwin L."/>
            <person name="Pitluck S."/>
            <person name="Sims D."/>
            <person name="Brettin T."/>
            <person name="Detter J.C."/>
            <person name="Han C."/>
            <person name="Kuske C.R."/>
            <person name="Schmutz J."/>
            <person name="Larimer F."/>
            <person name="Land M."/>
            <person name="Hauser L."/>
            <person name="Kyrpides N."/>
            <person name="Mikhailova N."/>
            <person name="Biddle J.F."/>
            <person name="Zhang Z."/>
            <person name="Fitz-Gibbon S.T."/>
            <person name="Lowe T.M."/>
            <person name="Saltikov C."/>
            <person name="House C.H."/>
            <person name="Richardson P."/>
        </authorList>
    </citation>
    <scope>NUCLEOTIDE SEQUENCE [LARGE SCALE GENOMIC DNA]</scope>
    <source>
        <strain evidence="2">V24Sta</strain>
    </source>
</reference>
<protein>
    <recommendedName>
        <fullName evidence="4">Archaeal Type IV pilin N-terminal domain-containing protein</fullName>
    </recommendedName>
</protein>
<name>B1YAN6_PYRNV</name>
<dbReference type="eggNOG" id="arCOG03740">
    <property type="taxonomic scope" value="Archaea"/>
</dbReference>
<proteinExistence type="predicted"/>
<dbReference type="RefSeq" id="WP_012349536.1">
    <property type="nucleotide sequence ID" value="NC_010525.1"/>
</dbReference>
<dbReference type="Proteomes" id="UP000001694">
    <property type="component" value="Chromosome"/>
</dbReference>
<dbReference type="KEGG" id="tne:Tneu_0158"/>
<dbReference type="EMBL" id="CP001014">
    <property type="protein sequence ID" value="ACB39115.1"/>
    <property type="molecule type" value="Genomic_DNA"/>
</dbReference>
<evidence type="ECO:0000313" key="2">
    <source>
        <dbReference type="EMBL" id="ACB39115.1"/>
    </source>
</evidence>
<keyword evidence="1" id="KW-0472">Membrane</keyword>
<evidence type="ECO:0000313" key="3">
    <source>
        <dbReference type="Proteomes" id="UP000001694"/>
    </source>
</evidence>
<dbReference type="STRING" id="444157.Tneu_0158"/>
<gene>
    <name evidence="2" type="ordered locus">Tneu_0158</name>
</gene>
<keyword evidence="1" id="KW-1133">Transmembrane helix</keyword>
<keyword evidence="3" id="KW-1185">Reference proteome</keyword>
<organism evidence="2 3">
    <name type="scientific">Pyrobaculum neutrophilum (strain DSM 2338 / JCM 9278 / NBRC 100436 / V24Sta)</name>
    <name type="common">Thermoproteus neutrophilus</name>
    <dbReference type="NCBI Taxonomy" id="444157"/>
    <lineage>
        <taxon>Archaea</taxon>
        <taxon>Thermoproteota</taxon>
        <taxon>Thermoprotei</taxon>
        <taxon>Thermoproteales</taxon>
        <taxon>Thermoproteaceae</taxon>
        <taxon>Pyrobaculum</taxon>
    </lineage>
</organism>
<sequence>MRGTAVSLQIAILMAVILTIAVALASYLYTTLQASLHYMYIAVTYAYVYPKGNGSEVKICFTTGGSGVLEVVGVELNGRWAAEVKTYVHGVERGAVAAGEIGYIKAYFPGLSVQPGELPVGRLATRQGFSFFFTPAVVDREGVCPGG</sequence>